<dbReference type="eggNOG" id="ENOG5031E10">
    <property type="taxonomic scope" value="Bacteria"/>
</dbReference>
<dbReference type="Proteomes" id="UP000008851">
    <property type="component" value="Chromosome"/>
</dbReference>
<dbReference type="HOGENOM" id="CLU_121476_0_0_6"/>
<sequence length="193" mass="20637">MGGELKALRRHEIGAPASSSNARESCMKSASCLVGLSLLLATATATANANATATATATAHAQTSPVCPPLPPGSGLQWNELAGADYLVCKAMTADGRQVVGVMLTTRDPDMALARDRRAEKGQIRQEEFYWYKLDLGGNKVPGMESRRVTVVELGKKRYAQLWIDGASAEELASMQSMVQNMDLQPASLALQR</sequence>
<evidence type="ECO:0000313" key="2">
    <source>
        <dbReference type="Proteomes" id="UP000008851"/>
    </source>
</evidence>
<protein>
    <submittedName>
        <fullName evidence="1">Uncharacterized protein</fullName>
    </submittedName>
</protein>
<accession>G7TJY8</accession>
<reference evidence="1 2" key="1">
    <citation type="journal article" date="2011" name="J. Bacteriol.">
        <title>Two new complete genome sequences offer insight into host and tissue specificity of plant pathogenic Xanthomonas spp.</title>
        <authorList>
            <person name="Bogdanove A.J."/>
            <person name="Koebnik R."/>
            <person name="Lu H."/>
            <person name="Furutani A."/>
            <person name="Angiuoli S.V."/>
            <person name="Patil P.B."/>
            <person name="Van Sluys M.A."/>
            <person name="Ryan R.P."/>
            <person name="Meyer D.F."/>
            <person name="Han S.W."/>
            <person name="Aparna G."/>
            <person name="Rajaram M."/>
            <person name="Delcher A.L."/>
            <person name="Phillippy A.M."/>
            <person name="Puiu D."/>
            <person name="Schatz M.C."/>
            <person name="Shumway M."/>
            <person name="Sommer D.D."/>
            <person name="Trapnell C."/>
            <person name="Benahmed F."/>
            <person name="Dimitrov G."/>
            <person name="Madupu R."/>
            <person name="Radune D."/>
            <person name="Sullivan S."/>
            <person name="Jha G."/>
            <person name="Ishihara H."/>
            <person name="Lee S.W."/>
            <person name="Pandey A."/>
            <person name="Sharma V."/>
            <person name="Sriariyanun M."/>
            <person name="Szurek B."/>
            <person name="Vera-Cruz C.M."/>
            <person name="Dorman K.S."/>
            <person name="Ronald P.C."/>
            <person name="Verdier V."/>
            <person name="Dow J.M."/>
            <person name="Sonti R.V."/>
            <person name="Tsuge S."/>
            <person name="Brendel V.P."/>
            <person name="Rabinowicz P.D."/>
            <person name="Leach J.E."/>
            <person name="White F.F."/>
            <person name="Salzberg S.L."/>
        </authorList>
    </citation>
    <scope>NUCLEOTIDE SEQUENCE [LARGE SCALE GENOMIC DNA]</scope>
    <source>
        <strain evidence="1 2">BLS256</strain>
    </source>
</reference>
<gene>
    <name evidence="1" type="ORF">XOC_1550</name>
</gene>
<organism evidence="1 2">
    <name type="scientific">Xanthomonas oryzae pv. oryzicola (strain BLS256)</name>
    <dbReference type="NCBI Taxonomy" id="383407"/>
    <lineage>
        <taxon>Bacteria</taxon>
        <taxon>Pseudomonadati</taxon>
        <taxon>Pseudomonadota</taxon>
        <taxon>Gammaproteobacteria</taxon>
        <taxon>Lysobacterales</taxon>
        <taxon>Lysobacteraceae</taxon>
        <taxon>Xanthomonas</taxon>
    </lineage>
</organism>
<dbReference type="AlphaFoldDB" id="G7TJY8"/>
<proteinExistence type="predicted"/>
<dbReference type="PHI-base" id="PHI:4136"/>
<dbReference type="KEGG" id="xor:XOC_1550"/>
<dbReference type="EMBL" id="CP003057">
    <property type="protein sequence ID" value="AEQ95731.1"/>
    <property type="molecule type" value="Genomic_DNA"/>
</dbReference>
<name>G7TJY8_XANOB</name>
<evidence type="ECO:0000313" key="1">
    <source>
        <dbReference type="EMBL" id="AEQ95731.1"/>
    </source>
</evidence>